<dbReference type="OrthoDB" id="185346at2"/>
<comment type="caution">
    <text evidence="5">The sequence shown here is derived from an EMBL/GenBank/DDBJ whole genome shotgun (WGS) entry which is preliminary data.</text>
</comment>
<protein>
    <submittedName>
        <fullName evidence="5">AraC family transcriptional regulator with amidase-like domain</fullName>
    </submittedName>
</protein>
<dbReference type="InterPro" id="IPR018060">
    <property type="entry name" value="HTH_AraC"/>
</dbReference>
<dbReference type="GO" id="GO:0043565">
    <property type="term" value="F:sequence-specific DNA binding"/>
    <property type="evidence" value="ECO:0007669"/>
    <property type="project" value="InterPro"/>
</dbReference>
<dbReference type="InterPro" id="IPR002818">
    <property type="entry name" value="DJ-1/PfpI"/>
</dbReference>
<organism evidence="5 6">
    <name type="scientific">Paralcaligenes ureilyticus</name>
    <dbReference type="NCBI Taxonomy" id="627131"/>
    <lineage>
        <taxon>Bacteria</taxon>
        <taxon>Pseudomonadati</taxon>
        <taxon>Pseudomonadota</taxon>
        <taxon>Betaproteobacteria</taxon>
        <taxon>Burkholderiales</taxon>
        <taxon>Alcaligenaceae</taxon>
        <taxon>Paralcaligenes</taxon>
    </lineage>
</organism>
<evidence type="ECO:0000313" key="5">
    <source>
        <dbReference type="EMBL" id="TCT10928.1"/>
    </source>
</evidence>
<proteinExistence type="predicted"/>
<sequence length="334" mass="36744">MSISDYTHFGFVLLPSFTLLSFSSAVEVLRMANHLLGKSVYRWSILNPDADSVVSSNGIAIATRPFDNLDMPDVVFVCGGTGIRAASSPEILSTLRHLDAQGITLGSLCTGAYALAKAGLLNGYRCSTHWENLTVLRQEFPAVEFEEEVFVVDRNRITCTGGVAPLDMVLHLIASKVGAEIRASIASQFIVAHIRDAKDRQRVPLLARVGSVREALVEVASLMEANIEEPLSLGELAELSHSSQRQIQRMFRENLGVTPTQYYLNLRLQRARELLTQTGLSVMNITVACGFQSACHFSKTYRKLFGVTPSSERGWGLHQTNTSFQNSSAGYMRQ</sequence>
<dbReference type="PANTHER" id="PTHR43130">
    <property type="entry name" value="ARAC-FAMILY TRANSCRIPTIONAL REGULATOR"/>
    <property type="match status" value="1"/>
</dbReference>
<dbReference type="SMART" id="SM00342">
    <property type="entry name" value="HTH_ARAC"/>
    <property type="match status" value="1"/>
</dbReference>
<evidence type="ECO:0000256" key="1">
    <source>
        <dbReference type="ARBA" id="ARBA00023015"/>
    </source>
</evidence>
<keyword evidence="3" id="KW-0804">Transcription</keyword>
<dbReference type="SUPFAM" id="SSF52317">
    <property type="entry name" value="Class I glutamine amidotransferase-like"/>
    <property type="match status" value="1"/>
</dbReference>
<dbReference type="InterPro" id="IPR018062">
    <property type="entry name" value="HTH_AraC-typ_CS"/>
</dbReference>
<feature type="domain" description="HTH araC/xylS-type" evidence="4">
    <location>
        <begin position="217"/>
        <end position="315"/>
    </location>
</feature>
<dbReference type="Pfam" id="PF01965">
    <property type="entry name" value="DJ-1_PfpI"/>
    <property type="match status" value="1"/>
</dbReference>
<dbReference type="AlphaFoldDB" id="A0A4V2UZD7"/>
<dbReference type="SUPFAM" id="SSF46689">
    <property type="entry name" value="Homeodomain-like"/>
    <property type="match status" value="2"/>
</dbReference>
<dbReference type="InterPro" id="IPR020449">
    <property type="entry name" value="Tscrpt_reg_AraC-type_HTH"/>
</dbReference>
<dbReference type="InterPro" id="IPR029062">
    <property type="entry name" value="Class_I_gatase-like"/>
</dbReference>
<evidence type="ECO:0000256" key="3">
    <source>
        <dbReference type="ARBA" id="ARBA00023163"/>
    </source>
</evidence>
<dbReference type="GO" id="GO:0003700">
    <property type="term" value="F:DNA-binding transcription factor activity"/>
    <property type="evidence" value="ECO:0007669"/>
    <property type="project" value="InterPro"/>
</dbReference>
<dbReference type="PROSITE" id="PS00041">
    <property type="entry name" value="HTH_ARAC_FAMILY_1"/>
    <property type="match status" value="1"/>
</dbReference>
<accession>A0A4V2UZD7</accession>
<dbReference type="Gene3D" id="1.10.10.60">
    <property type="entry name" value="Homeodomain-like"/>
    <property type="match status" value="1"/>
</dbReference>
<dbReference type="Pfam" id="PF12833">
    <property type="entry name" value="HTH_18"/>
    <property type="match status" value="1"/>
</dbReference>
<dbReference type="PRINTS" id="PR00032">
    <property type="entry name" value="HTHARAC"/>
</dbReference>
<dbReference type="PROSITE" id="PS01124">
    <property type="entry name" value="HTH_ARAC_FAMILY_2"/>
    <property type="match status" value="1"/>
</dbReference>
<gene>
    <name evidence="5" type="ORF">EDC26_101150</name>
</gene>
<dbReference type="CDD" id="cd03136">
    <property type="entry name" value="GATase1_AraC_ArgR_like"/>
    <property type="match status" value="1"/>
</dbReference>
<keyword evidence="2" id="KW-0238">DNA-binding</keyword>
<evidence type="ECO:0000256" key="2">
    <source>
        <dbReference type="ARBA" id="ARBA00023125"/>
    </source>
</evidence>
<name>A0A4V2UZD7_9BURK</name>
<evidence type="ECO:0000259" key="4">
    <source>
        <dbReference type="PROSITE" id="PS01124"/>
    </source>
</evidence>
<dbReference type="PANTHER" id="PTHR43130:SF3">
    <property type="entry name" value="HTH-TYPE TRANSCRIPTIONAL REGULATOR RV1931C"/>
    <property type="match status" value="1"/>
</dbReference>
<keyword evidence="1" id="KW-0805">Transcription regulation</keyword>
<dbReference type="InterPro" id="IPR052158">
    <property type="entry name" value="INH-QAR"/>
</dbReference>
<dbReference type="InterPro" id="IPR009057">
    <property type="entry name" value="Homeodomain-like_sf"/>
</dbReference>
<dbReference type="EMBL" id="SMAJ01000001">
    <property type="protein sequence ID" value="TCT10928.1"/>
    <property type="molecule type" value="Genomic_DNA"/>
</dbReference>
<keyword evidence="6" id="KW-1185">Reference proteome</keyword>
<reference evidence="5 6" key="1">
    <citation type="submission" date="2019-03" db="EMBL/GenBank/DDBJ databases">
        <title>Genomic Encyclopedia of Type Strains, Phase IV (KMG-IV): sequencing the most valuable type-strain genomes for metagenomic binning, comparative biology and taxonomic classification.</title>
        <authorList>
            <person name="Goeker M."/>
        </authorList>
    </citation>
    <scope>NUCLEOTIDE SEQUENCE [LARGE SCALE GENOMIC DNA]</scope>
    <source>
        <strain evidence="5 6">DSM 24591</strain>
    </source>
</reference>
<dbReference type="Proteomes" id="UP000295525">
    <property type="component" value="Unassembled WGS sequence"/>
</dbReference>
<dbReference type="Gene3D" id="3.40.50.880">
    <property type="match status" value="1"/>
</dbReference>
<evidence type="ECO:0000313" key="6">
    <source>
        <dbReference type="Proteomes" id="UP000295525"/>
    </source>
</evidence>